<dbReference type="RefSeq" id="WP_209797403.1">
    <property type="nucleotide sequence ID" value="NZ_JAGGJZ010000007.1"/>
</dbReference>
<keyword evidence="3" id="KW-1185">Reference proteome</keyword>
<organism evidence="2 3">
    <name type="scientific">Clostridium moniliforme</name>
    <dbReference type="NCBI Taxonomy" id="39489"/>
    <lineage>
        <taxon>Bacteria</taxon>
        <taxon>Bacillati</taxon>
        <taxon>Bacillota</taxon>
        <taxon>Clostridia</taxon>
        <taxon>Eubacteriales</taxon>
        <taxon>Clostridiaceae</taxon>
        <taxon>Clostridium</taxon>
    </lineage>
</organism>
<comment type="caution">
    <text evidence="2">The sequence shown here is derived from an EMBL/GenBank/DDBJ whole genome shotgun (WGS) entry which is preliminary data.</text>
</comment>
<name>A0ABS4F2K5_9CLOT</name>
<evidence type="ECO:0000313" key="3">
    <source>
        <dbReference type="Proteomes" id="UP000783390"/>
    </source>
</evidence>
<feature type="coiled-coil region" evidence="1">
    <location>
        <begin position="89"/>
        <end position="130"/>
    </location>
</feature>
<gene>
    <name evidence="2" type="ORF">J2Z53_002086</name>
</gene>
<evidence type="ECO:0000313" key="2">
    <source>
        <dbReference type="EMBL" id="MBP1890486.1"/>
    </source>
</evidence>
<keyword evidence="1" id="KW-0175">Coiled coil</keyword>
<accession>A0ABS4F2K5</accession>
<dbReference type="EMBL" id="JAGGJZ010000007">
    <property type="protein sequence ID" value="MBP1890486.1"/>
    <property type="molecule type" value="Genomic_DNA"/>
</dbReference>
<evidence type="ECO:0000256" key="1">
    <source>
        <dbReference type="SAM" id="Coils"/>
    </source>
</evidence>
<protein>
    <submittedName>
        <fullName evidence="2">Uncharacterized protein</fullName>
    </submittedName>
</protein>
<proteinExistence type="predicted"/>
<sequence>MEILKKLNFKRRLSIKKYEEIINLKTILDARSKDFSNLLDNLSILNGDMEWLKDRSYDLHNKIKIAIEKDNISLAKRGLNKKFSFDLEIKALEKKINKLDNCKSKIQNLLKNLEEEYDNIVLNYENKLNSKTLLCIKNFSKIEKNLRKELIITENFITNTEYEDEVININEELKKYLN</sequence>
<dbReference type="Proteomes" id="UP000783390">
    <property type="component" value="Unassembled WGS sequence"/>
</dbReference>
<reference evidence="2 3" key="1">
    <citation type="submission" date="2021-03" db="EMBL/GenBank/DDBJ databases">
        <title>Genomic Encyclopedia of Type Strains, Phase IV (KMG-IV): sequencing the most valuable type-strain genomes for metagenomic binning, comparative biology and taxonomic classification.</title>
        <authorList>
            <person name="Goeker M."/>
        </authorList>
    </citation>
    <scope>NUCLEOTIDE SEQUENCE [LARGE SCALE GENOMIC DNA]</scope>
    <source>
        <strain evidence="2 3">DSM 3984</strain>
    </source>
</reference>